<dbReference type="GO" id="GO:0006605">
    <property type="term" value="P:protein targeting"/>
    <property type="evidence" value="ECO:0007669"/>
    <property type="project" value="InterPro"/>
</dbReference>
<evidence type="ECO:0000313" key="13">
    <source>
        <dbReference type="Proteomes" id="UP000002358"/>
    </source>
</evidence>
<keyword evidence="5 11" id="KW-0812">Transmembrane</keyword>
<dbReference type="SMR" id="A0A7M7QHP9"/>
<dbReference type="RefSeq" id="XP_031786725.1">
    <property type="nucleotide sequence ID" value="XM_031930865.1"/>
</dbReference>
<evidence type="ECO:0000256" key="11">
    <source>
        <dbReference type="SAM" id="Phobius"/>
    </source>
</evidence>
<name>A0A7M7QHP9_NASVI</name>
<evidence type="ECO:0000256" key="10">
    <source>
        <dbReference type="ARBA" id="ARBA00023136"/>
    </source>
</evidence>
<dbReference type="FunCoup" id="A0A7M7QHP9">
    <property type="interactions" value="1738"/>
</dbReference>
<evidence type="ECO:0000256" key="3">
    <source>
        <dbReference type="ARBA" id="ARBA00022448"/>
    </source>
</evidence>
<reference evidence="12" key="1">
    <citation type="submission" date="2021-01" db="UniProtKB">
        <authorList>
            <consortium name="EnsemblMetazoa"/>
        </authorList>
    </citation>
    <scope>IDENTIFICATION</scope>
</reference>
<keyword evidence="13" id="KW-1185">Reference proteome</keyword>
<keyword evidence="3" id="KW-0813">Transport</keyword>
<dbReference type="Gene3D" id="1.20.960.10">
    <property type="entry name" value="Mitochondrial outer membrane translocase complex, subunit Tom20 domain"/>
    <property type="match status" value="1"/>
</dbReference>
<dbReference type="InterPro" id="IPR002056">
    <property type="entry name" value="MAS20"/>
</dbReference>
<evidence type="ECO:0000256" key="9">
    <source>
        <dbReference type="ARBA" id="ARBA00023128"/>
    </source>
</evidence>
<dbReference type="GO" id="GO:0006886">
    <property type="term" value="P:intracellular protein transport"/>
    <property type="evidence" value="ECO:0007669"/>
    <property type="project" value="InterPro"/>
</dbReference>
<comment type="subcellular location">
    <subcellularLocation>
        <location evidence="1">Mitochondrion outer membrane</location>
        <topology evidence="1">Single-pass membrane protein</topology>
    </subcellularLocation>
</comment>
<evidence type="ECO:0000256" key="1">
    <source>
        <dbReference type="ARBA" id="ARBA00004572"/>
    </source>
</evidence>
<dbReference type="FunFam" id="1.20.960.10:FF:000001">
    <property type="entry name" value="Mitochondrial import receptor subunit TOM20 homolog"/>
    <property type="match status" value="1"/>
</dbReference>
<dbReference type="PANTHER" id="PTHR12430:SF0">
    <property type="entry name" value="TRANSLOCASE OF OUTER MITOCHONDRIAL MEMBRANE 20"/>
    <property type="match status" value="1"/>
</dbReference>
<dbReference type="PRINTS" id="PR00351">
    <property type="entry name" value="OM20RECEPTOR"/>
</dbReference>
<dbReference type="CTD" id="40189"/>
<dbReference type="GO" id="GO:0016031">
    <property type="term" value="P:tRNA import into mitochondrion"/>
    <property type="evidence" value="ECO:0007669"/>
    <property type="project" value="TreeGrafter"/>
</dbReference>
<dbReference type="InterPro" id="IPR023392">
    <property type="entry name" value="Tom20_dom_sf"/>
</dbReference>
<dbReference type="EnsemblMetazoa" id="XM_031930865">
    <property type="protein sequence ID" value="XP_031786725"/>
    <property type="gene ID" value="GeneID_100216321"/>
</dbReference>
<dbReference type="SUPFAM" id="SSF47157">
    <property type="entry name" value="Mitochondrial import receptor subunit Tom20"/>
    <property type="match status" value="1"/>
</dbReference>
<protein>
    <submittedName>
        <fullName evidence="12">Uncharacterized protein</fullName>
    </submittedName>
</protein>
<feature type="transmembrane region" description="Helical" evidence="11">
    <location>
        <begin position="38"/>
        <end position="54"/>
    </location>
</feature>
<evidence type="ECO:0000313" key="12">
    <source>
        <dbReference type="EnsemblMetazoa" id="XP_031786725"/>
    </source>
</evidence>
<dbReference type="PANTHER" id="PTHR12430">
    <property type="entry name" value="MITOCHONDRIAL IMPORT RECEPTOR SUBUNIT TOM20"/>
    <property type="match status" value="1"/>
</dbReference>
<dbReference type="GO" id="GO:0005742">
    <property type="term" value="C:mitochondrial outer membrane translocase complex"/>
    <property type="evidence" value="ECO:0007669"/>
    <property type="project" value="InterPro"/>
</dbReference>
<evidence type="ECO:0000256" key="2">
    <source>
        <dbReference type="ARBA" id="ARBA00005792"/>
    </source>
</evidence>
<dbReference type="PRINTS" id="PR01989">
    <property type="entry name" value="EUOM20RECPTR"/>
</dbReference>
<dbReference type="GeneID" id="100216321"/>
<dbReference type="Pfam" id="PF02064">
    <property type="entry name" value="MAS20"/>
    <property type="match status" value="1"/>
</dbReference>
<accession>A0A7M7QHP9</accession>
<dbReference type="GO" id="GO:0030943">
    <property type="term" value="F:mitochondrion targeting sequence binding"/>
    <property type="evidence" value="ECO:0007669"/>
    <property type="project" value="TreeGrafter"/>
</dbReference>
<evidence type="ECO:0000256" key="8">
    <source>
        <dbReference type="ARBA" id="ARBA00022989"/>
    </source>
</evidence>
<evidence type="ECO:0000256" key="4">
    <source>
        <dbReference type="ARBA" id="ARBA00022553"/>
    </source>
</evidence>
<keyword evidence="8 11" id="KW-1133">Transmembrane helix</keyword>
<organism evidence="12 13">
    <name type="scientific">Nasonia vitripennis</name>
    <name type="common">Parasitic wasp</name>
    <dbReference type="NCBI Taxonomy" id="7425"/>
    <lineage>
        <taxon>Eukaryota</taxon>
        <taxon>Metazoa</taxon>
        <taxon>Ecdysozoa</taxon>
        <taxon>Arthropoda</taxon>
        <taxon>Hexapoda</taxon>
        <taxon>Insecta</taxon>
        <taxon>Pterygota</taxon>
        <taxon>Neoptera</taxon>
        <taxon>Endopterygota</taxon>
        <taxon>Hymenoptera</taxon>
        <taxon>Apocrita</taxon>
        <taxon>Proctotrupomorpha</taxon>
        <taxon>Chalcidoidea</taxon>
        <taxon>Pteromalidae</taxon>
        <taxon>Pteromalinae</taxon>
        <taxon>Nasonia</taxon>
    </lineage>
</organism>
<proteinExistence type="inferred from homology"/>
<dbReference type="Proteomes" id="UP000002358">
    <property type="component" value="Unassembled WGS sequence"/>
</dbReference>
<dbReference type="InParanoid" id="A0A7M7QHP9"/>
<keyword evidence="6" id="KW-1000">Mitochondrion outer membrane</keyword>
<keyword evidence="9" id="KW-0496">Mitochondrion</keyword>
<evidence type="ECO:0000256" key="5">
    <source>
        <dbReference type="ARBA" id="ARBA00022692"/>
    </source>
</evidence>
<dbReference type="OrthoDB" id="2154253at2759"/>
<keyword evidence="4" id="KW-0597">Phosphoprotein</keyword>
<evidence type="ECO:0000256" key="6">
    <source>
        <dbReference type="ARBA" id="ARBA00022787"/>
    </source>
</evidence>
<keyword evidence="10 11" id="KW-0472">Membrane</keyword>
<dbReference type="GO" id="GO:0030150">
    <property type="term" value="P:protein import into mitochondrial matrix"/>
    <property type="evidence" value="ECO:0007669"/>
    <property type="project" value="TreeGrafter"/>
</dbReference>
<dbReference type="InterPro" id="IPR022422">
    <property type="entry name" value="MAS20_rcpt_metazoan"/>
</dbReference>
<comment type="similarity">
    <text evidence="2">Belongs to the Tom20 family.</text>
</comment>
<keyword evidence="7" id="KW-0653">Protein transport</keyword>
<dbReference type="AlphaFoldDB" id="A0A7M7QHP9"/>
<evidence type="ECO:0000256" key="7">
    <source>
        <dbReference type="ARBA" id="ARBA00022927"/>
    </source>
</evidence>
<sequence>MGAVYYLLSSAYYNLSYQRFRSLPPDVLLLVGRANRKSIFVIISSVHSGLLVFLSRKARKEARKVGSRVPNLKDHDVVQKFFIQEVEMGEELLAQGDLDGGTEHLANAVAVCGQPHQLLQVLQNSLPPQVFHLLLQRLPSTGQKLNLQASMAEEDVE</sequence>
<dbReference type="GO" id="GO:0008320">
    <property type="term" value="F:protein transmembrane transporter activity"/>
    <property type="evidence" value="ECO:0007669"/>
    <property type="project" value="TreeGrafter"/>
</dbReference>